<comment type="caution">
    <text evidence="3">The sequence shown here is derived from an EMBL/GenBank/DDBJ whole genome shotgun (WGS) entry which is preliminary data.</text>
</comment>
<dbReference type="Proteomes" id="UP000295468">
    <property type="component" value="Unassembled WGS sequence"/>
</dbReference>
<dbReference type="SUPFAM" id="SSF53187">
    <property type="entry name" value="Zn-dependent exopeptidases"/>
    <property type="match status" value="1"/>
</dbReference>
<comment type="similarity">
    <text evidence="1">Belongs to the peptidase M14 family.</text>
</comment>
<gene>
    <name evidence="3" type="ORF">CLV82_2190</name>
</gene>
<protein>
    <submittedName>
        <fullName evidence="3">Zinc carboxypeptidase</fullName>
    </submittedName>
</protein>
<dbReference type="GO" id="GO:0004181">
    <property type="term" value="F:metallocarboxypeptidase activity"/>
    <property type="evidence" value="ECO:0007669"/>
    <property type="project" value="InterPro"/>
</dbReference>
<proteinExistence type="inferred from homology"/>
<evidence type="ECO:0000313" key="3">
    <source>
        <dbReference type="EMBL" id="TDQ31482.1"/>
    </source>
</evidence>
<dbReference type="AlphaFoldDB" id="A0A4R6TLS6"/>
<dbReference type="PROSITE" id="PS52035">
    <property type="entry name" value="PEPTIDASE_M14"/>
    <property type="match status" value="1"/>
</dbReference>
<dbReference type="GO" id="GO:0008270">
    <property type="term" value="F:zinc ion binding"/>
    <property type="evidence" value="ECO:0007669"/>
    <property type="project" value="InterPro"/>
</dbReference>
<name>A0A4R6TLS6_9FLAO</name>
<feature type="domain" description="Peptidase M14" evidence="2">
    <location>
        <begin position="11"/>
        <end position="266"/>
    </location>
</feature>
<reference evidence="3 4" key="1">
    <citation type="submission" date="2019-03" db="EMBL/GenBank/DDBJ databases">
        <title>Genomic Encyclopedia of Archaeal and Bacterial Type Strains, Phase II (KMG-II): from individual species to whole genera.</title>
        <authorList>
            <person name="Goeker M."/>
        </authorList>
    </citation>
    <scope>NUCLEOTIDE SEQUENCE [LARGE SCALE GENOMIC DNA]</scope>
    <source>
        <strain evidence="3 4">DSM 18435</strain>
    </source>
</reference>
<keyword evidence="3" id="KW-0645">Protease</keyword>
<keyword evidence="3" id="KW-0121">Carboxypeptidase</keyword>
<organism evidence="3 4">
    <name type="scientific">Zeaxanthinibacter enoshimensis</name>
    <dbReference type="NCBI Taxonomy" id="392009"/>
    <lineage>
        <taxon>Bacteria</taxon>
        <taxon>Pseudomonadati</taxon>
        <taxon>Bacteroidota</taxon>
        <taxon>Flavobacteriia</taxon>
        <taxon>Flavobacteriales</taxon>
        <taxon>Flavobacteriaceae</taxon>
        <taxon>Zeaxanthinibacter</taxon>
    </lineage>
</organism>
<dbReference type="EMBL" id="SNYI01000002">
    <property type="protein sequence ID" value="TDQ31482.1"/>
    <property type="molecule type" value="Genomic_DNA"/>
</dbReference>
<keyword evidence="4" id="KW-1185">Reference proteome</keyword>
<dbReference type="OrthoDB" id="1119199at2"/>
<dbReference type="InterPro" id="IPR000834">
    <property type="entry name" value="Peptidase_M14"/>
</dbReference>
<sequence length="366" mass="41247">MATALDYKDIKEVSVNGRYLPPKKVNQVLAIWSHLFFLEKIGYSVEDRPIQLLTLGQGPLKVLMWSQMHGNESTTTKAVLDLIAFFGKGGGGDILDRCTIKIIPQLNPDGAFAYTRVNANGVDLNRDAAELTQPESIVLRETYDEWQPDYCFNLHDQRTIFNTGNSNSPATLSFLAPAADADRSITESRAESMRLISHIYMELGESLPGRIGRYDDSYNMNCVGDTFQSMGTPTLLFEAGHSPGDYSREETREFVYRAICAALQGIGKSLHKSHRVDSYNDIPENNQQFFDILISHAEILLPGARDNTRVGVMYKEVLKNNQIVFEPYLAERGKLSQYYGHIQYDCKVPSELDTLRKNKEIMQILA</sequence>
<keyword evidence="3" id="KW-0378">Hydrolase</keyword>
<evidence type="ECO:0000256" key="1">
    <source>
        <dbReference type="PROSITE-ProRule" id="PRU01379"/>
    </source>
</evidence>
<dbReference type="Pfam" id="PF00246">
    <property type="entry name" value="Peptidase_M14"/>
    <property type="match status" value="1"/>
</dbReference>
<evidence type="ECO:0000313" key="4">
    <source>
        <dbReference type="Proteomes" id="UP000295468"/>
    </source>
</evidence>
<comment type="caution">
    <text evidence="1">Lacks conserved residue(s) required for the propagation of feature annotation.</text>
</comment>
<accession>A0A4R6TLS6</accession>
<evidence type="ECO:0000259" key="2">
    <source>
        <dbReference type="PROSITE" id="PS52035"/>
    </source>
</evidence>
<dbReference type="GO" id="GO:0006508">
    <property type="term" value="P:proteolysis"/>
    <property type="evidence" value="ECO:0007669"/>
    <property type="project" value="InterPro"/>
</dbReference>
<dbReference type="RefSeq" id="WP_133644301.1">
    <property type="nucleotide sequence ID" value="NZ_SNYI01000002.1"/>
</dbReference>
<dbReference type="Gene3D" id="3.40.630.10">
    <property type="entry name" value="Zn peptidases"/>
    <property type="match status" value="1"/>
</dbReference>